<keyword evidence="3" id="KW-1185">Reference proteome</keyword>
<protein>
    <submittedName>
        <fullName evidence="2">Uncharacterized protein</fullName>
    </submittedName>
</protein>
<comment type="caution">
    <text evidence="2">The sequence shown here is derived from an EMBL/GenBank/DDBJ whole genome shotgun (WGS) entry which is preliminary data.</text>
</comment>
<sequence length="373" mass="39320">MNDFSRFSAEGPHVRFANRIRMKYGAAGNGRTVIPLPPLVWLAAFGRAADGGDSHNVPIVVNQDARTFIYRFLTADGAPEGSLRGKRTESSGALIGYPPNAAIAHRRSFHERPAEKNGFPLNVRRTGAQEQSDASVWPGAAMGLTKPPAGTTGLGTSVRLRTVPVAADERPIDRHRLIPVSAGPLAGLSAAADFAARATKRSGTAPGTSRKDVFLLGKAGISDVAGGLGPGALPGAWLPSGIGAPLIANAAKGTGPPVPERFTAEDATAMRRRPAPLRIQTGRNWSRTGAAAPELVVAQPKAAEADEPQSGPSERSSGTNPPAVRKRGPAAPPEEQTVQTPASLPQAEIERLSDRIYRELERRLKIEKQRLGL</sequence>
<feature type="compositionally biased region" description="Polar residues" evidence="1">
    <location>
        <begin position="310"/>
        <end position="320"/>
    </location>
</feature>
<evidence type="ECO:0000313" key="3">
    <source>
        <dbReference type="Proteomes" id="UP001597493"/>
    </source>
</evidence>
<dbReference type="EMBL" id="JBHUMY010000012">
    <property type="protein sequence ID" value="MFD2661242.1"/>
    <property type="molecule type" value="Genomic_DNA"/>
</dbReference>
<gene>
    <name evidence="2" type="ORF">ACFSW5_13375</name>
</gene>
<proteinExistence type="predicted"/>
<organism evidence="2 3">
    <name type="scientific">Paenibacillus thailandensis</name>
    <dbReference type="NCBI Taxonomy" id="393250"/>
    <lineage>
        <taxon>Bacteria</taxon>
        <taxon>Bacillati</taxon>
        <taxon>Bacillota</taxon>
        <taxon>Bacilli</taxon>
        <taxon>Bacillales</taxon>
        <taxon>Paenibacillaceae</taxon>
        <taxon>Paenibacillus</taxon>
    </lineage>
</organism>
<feature type="region of interest" description="Disordered" evidence="1">
    <location>
        <begin position="251"/>
        <end position="347"/>
    </location>
</feature>
<dbReference type="RefSeq" id="WP_379273754.1">
    <property type="nucleotide sequence ID" value="NZ_JBHUGT010000024.1"/>
</dbReference>
<accession>A0ABW5QXX6</accession>
<reference evidence="3" key="1">
    <citation type="journal article" date="2019" name="Int. J. Syst. Evol. Microbiol.">
        <title>The Global Catalogue of Microorganisms (GCM) 10K type strain sequencing project: providing services to taxonomists for standard genome sequencing and annotation.</title>
        <authorList>
            <consortium name="The Broad Institute Genomics Platform"/>
            <consortium name="The Broad Institute Genome Sequencing Center for Infectious Disease"/>
            <person name="Wu L."/>
            <person name="Ma J."/>
        </authorList>
    </citation>
    <scope>NUCLEOTIDE SEQUENCE [LARGE SCALE GENOMIC DNA]</scope>
    <source>
        <strain evidence="3">TISTR 1827</strain>
    </source>
</reference>
<evidence type="ECO:0000313" key="2">
    <source>
        <dbReference type="EMBL" id="MFD2661242.1"/>
    </source>
</evidence>
<evidence type="ECO:0000256" key="1">
    <source>
        <dbReference type="SAM" id="MobiDB-lite"/>
    </source>
</evidence>
<name>A0ABW5QXX6_9BACL</name>
<dbReference type="Proteomes" id="UP001597493">
    <property type="component" value="Unassembled WGS sequence"/>
</dbReference>